<dbReference type="EMBL" id="BSEV01000007">
    <property type="protein sequence ID" value="GLK10166.1"/>
    <property type="molecule type" value="Genomic_DNA"/>
</dbReference>
<evidence type="ECO:0000313" key="3">
    <source>
        <dbReference type="Proteomes" id="UP001143474"/>
    </source>
</evidence>
<sequence length="236" mass="24793">MSHTVAAAAFVTMGMFGGAAFADSGSDVARVVVDESQAQVTVTGEGSLSSPPDIMRLNTGVEVRRATPGQAFADARRAAARLTKALLKAGIDAKDLRTNELALGPEYDTYPKVSGYRAVQGVEAVVRDVENADKVIEAAVEAGEEVRLNGVSFEISDGRKVLRAAREVAFKDARSRAEQYAKLAGRELGPVVTIAEENVTPPRPMAYGAGIAADKASISPGQQSVSVSVRVVYGLR</sequence>
<reference evidence="2" key="1">
    <citation type="journal article" date="2014" name="Int. J. Syst. Evol. Microbiol.">
        <title>Complete genome sequence of Corynebacterium casei LMG S-19264T (=DSM 44701T), isolated from a smear-ripened cheese.</title>
        <authorList>
            <consortium name="US DOE Joint Genome Institute (JGI-PGF)"/>
            <person name="Walter F."/>
            <person name="Albersmeier A."/>
            <person name="Kalinowski J."/>
            <person name="Ruckert C."/>
        </authorList>
    </citation>
    <scope>NUCLEOTIDE SEQUENCE</scope>
    <source>
        <strain evidence="2">VKM Ac-2007</strain>
    </source>
</reference>
<dbReference type="Gene3D" id="3.30.70.2970">
    <property type="entry name" value="Protein of unknown function (DUF541), domain 2"/>
    <property type="match status" value="1"/>
</dbReference>
<dbReference type="AlphaFoldDB" id="A0A9W6MDH1"/>
<dbReference type="PANTHER" id="PTHR34387">
    <property type="entry name" value="SLR1258 PROTEIN"/>
    <property type="match status" value="1"/>
</dbReference>
<evidence type="ECO:0000313" key="2">
    <source>
        <dbReference type="EMBL" id="GLK10166.1"/>
    </source>
</evidence>
<keyword evidence="2" id="KW-0449">Lipoprotein</keyword>
<evidence type="ECO:0000256" key="1">
    <source>
        <dbReference type="SAM" id="SignalP"/>
    </source>
</evidence>
<feature type="signal peptide" evidence="1">
    <location>
        <begin position="1"/>
        <end position="22"/>
    </location>
</feature>
<dbReference type="Pfam" id="PF04402">
    <property type="entry name" value="SIMPL"/>
    <property type="match status" value="1"/>
</dbReference>
<keyword evidence="3" id="KW-1185">Reference proteome</keyword>
<reference evidence="2" key="2">
    <citation type="submission" date="2023-01" db="EMBL/GenBank/DDBJ databases">
        <authorList>
            <person name="Sun Q."/>
            <person name="Evtushenko L."/>
        </authorList>
    </citation>
    <scope>NUCLEOTIDE SEQUENCE</scope>
    <source>
        <strain evidence="2">VKM Ac-2007</strain>
    </source>
</reference>
<dbReference type="InterPro" id="IPR007497">
    <property type="entry name" value="SIMPL/DUF541"/>
</dbReference>
<dbReference type="Proteomes" id="UP001143474">
    <property type="component" value="Unassembled WGS sequence"/>
</dbReference>
<dbReference type="InterPro" id="IPR052022">
    <property type="entry name" value="26kDa_periplasmic_antigen"/>
</dbReference>
<name>A0A9W6MDH1_9ACTN</name>
<gene>
    <name evidence="2" type="ORF">GCM10017600_35720</name>
</gene>
<keyword evidence="1" id="KW-0732">Signal</keyword>
<proteinExistence type="predicted"/>
<comment type="caution">
    <text evidence="2">The sequence shown here is derived from an EMBL/GenBank/DDBJ whole genome shotgun (WGS) entry which is preliminary data.</text>
</comment>
<feature type="chain" id="PRO_5040732462" evidence="1">
    <location>
        <begin position="23"/>
        <end position="236"/>
    </location>
</feature>
<dbReference type="GO" id="GO:0006974">
    <property type="term" value="P:DNA damage response"/>
    <property type="evidence" value="ECO:0007669"/>
    <property type="project" value="TreeGrafter"/>
</dbReference>
<dbReference type="Gene3D" id="3.30.110.170">
    <property type="entry name" value="Protein of unknown function (DUF541), domain 1"/>
    <property type="match status" value="1"/>
</dbReference>
<protein>
    <submittedName>
        <fullName evidence="2">Conserved lipoprotein LpqG</fullName>
    </submittedName>
</protein>
<organism evidence="2 3">
    <name type="scientific">Streptosporangium carneum</name>
    <dbReference type="NCBI Taxonomy" id="47481"/>
    <lineage>
        <taxon>Bacteria</taxon>
        <taxon>Bacillati</taxon>
        <taxon>Actinomycetota</taxon>
        <taxon>Actinomycetes</taxon>
        <taxon>Streptosporangiales</taxon>
        <taxon>Streptosporangiaceae</taxon>
        <taxon>Streptosporangium</taxon>
    </lineage>
</organism>
<dbReference type="PANTHER" id="PTHR34387:SF1">
    <property type="entry name" value="PERIPLASMIC IMMUNOGENIC PROTEIN"/>
    <property type="match status" value="1"/>
</dbReference>
<accession>A0A9W6MDH1</accession>